<keyword evidence="3" id="KW-1185">Reference proteome</keyword>
<reference evidence="2 3" key="1">
    <citation type="submission" date="2015-09" db="EMBL/GenBank/DDBJ databases">
        <title>Atta colombica WGS genome.</title>
        <authorList>
            <person name="Nygaard S."/>
            <person name="Hu H."/>
            <person name="Boomsma J."/>
            <person name="Zhang G."/>
        </authorList>
    </citation>
    <scope>NUCLEOTIDE SEQUENCE [LARGE SCALE GENOMIC DNA]</scope>
    <source>
        <strain evidence="2">Treedump-2</strain>
        <tissue evidence="2">Whole body</tissue>
    </source>
</reference>
<dbReference type="AlphaFoldDB" id="A0A195B7H8"/>
<evidence type="ECO:0000313" key="2">
    <source>
        <dbReference type="EMBL" id="KYM80200.1"/>
    </source>
</evidence>
<evidence type="ECO:0000256" key="1">
    <source>
        <dbReference type="SAM" id="MobiDB-lite"/>
    </source>
</evidence>
<gene>
    <name evidence="2" type="ORF">ALC53_09294</name>
</gene>
<name>A0A195B7H8_9HYME</name>
<feature type="region of interest" description="Disordered" evidence="1">
    <location>
        <begin position="72"/>
        <end position="114"/>
    </location>
</feature>
<dbReference type="EMBL" id="KQ976574">
    <property type="protein sequence ID" value="KYM80200.1"/>
    <property type="molecule type" value="Genomic_DNA"/>
</dbReference>
<organism evidence="2 3">
    <name type="scientific">Atta colombica</name>
    <dbReference type="NCBI Taxonomy" id="520822"/>
    <lineage>
        <taxon>Eukaryota</taxon>
        <taxon>Metazoa</taxon>
        <taxon>Ecdysozoa</taxon>
        <taxon>Arthropoda</taxon>
        <taxon>Hexapoda</taxon>
        <taxon>Insecta</taxon>
        <taxon>Pterygota</taxon>
        <taxon>Neoptera</taxon>
        <taxon>Endopterygota</taxon>
        <taxon>Hymenoptera</taxon>
        <taxon>Apocrita</taxon>
        <taxon>Aculeata</taxon>
        <taxon>Formicoidea</taxon>
        <taxon>Formicidae</taxon>
        <taxon>Myrmicinae</taxon>
        <taxon>Atta</taxon>
    </lineage>
</organism>
<accession>A0A195B7H8</accession>
<feature type="region of interest" description="Disordered" evidence="1">
    <location>
        <begin position="1"/>
        <end position="57"/>
    </location>
</feature>
<proteinExistence type="predicted"/>
<evidence type="ECO:0000313" key="3">
    <source>
        <dbReference type="Proteomes" id="UP000078540"/>
    </source>
</evidence>
<dbReference type="Proteomes" id="UP000078540">
    <property type="component" value="Unassembled WGS sequence"/>
</dbReference>
<protein>
    <submittedName>
        <fullName evidence="2">Uncharacterized protein</fullName>
    </submittedName>
</protein>
<sequence length="114" mass="12312">MIRRQRHHGSSAPTHGGRDKGAAHGSFSQFRGVRPERGAVAAQGPPQLSDGGDLRRAASPCRRATAFLLREPSVESGRRAANLGCGESRPGGNQSGKINETLKRRGELRINQYR</sequence>